<comment type="caution">
    <text evidence="1">The sequence shown here is derived from an EMBL/GenBank/DDBJ whole genome shotgun (WGS) entry which is preliminary data.</text>
</comment>
<proteinExistence type="predicted"/>
<evidence type="ECO:0000313" key="1">
    <source>
        <dbReference type="EMBL" id="MDP2564781.1"/>
    </source>
</evidence>
<dbReference type="Proteomes" id="UP001177212">
    <property type="component" value="Unassembled WGS sequence"/>
</dbReference>
<organism evidence="1 2">
    <name type="scientific">Pseudoalteromonas marina</name>
    <dbReference type="NCBI Taxonomy" id="267375"/>
    <lineage>
        <taxon>Bacteria</taxon>
        <taxon>Pseudomonadati</taxon>
        <taxon>Pseudomonadota</taxon>
        <taxon>Gammaproteobacteria</taxon>
        <taxon>Alteromonadales</taxon>
        <taxon>Pseudoalteromonadaceae</taxon>
        <taxon>Pseudoalteromonas</taxon>
    </lineage>
</organism>
<reference evidence="1" key="1">
    <citation type="submission" date="2023-07" db="EMBL/GenBank/DDBJ databases">
        <title>Genome content predicts the carbon catabolic preferences of heterotrophic bacteria.</title>
        <authorList>
            <person name="Gralka M."/>
        </authorList>
    </citation>
    <scope>NUCLEOTIDE SEQUENCE</scope>
    <source>
        <strain evidence="1">4G09</strain>
    </source>
</reference>
<keyword evidence="2" id="KW-1185">Reference proteome</keyword>
<sequence length="325" mass="37767">MKVLLFSPDTFGYYKKIINVLESKGHSVNWINHIYVKSNFDRVKSRLMPSLTSKLTEKHFINEINWQGDYELIIVIKGEGLSECLLDKMKQGFSKAKFVYYSWDSLSNVKGVKGKFKYFDAIKSFDRIDCQNIENLEYLPLFYSREYSRKVSRVSENKYSAAFVGTLHSNRFSDVLGMASLVEKNLNKPAYTFFYYPSKPVFKVLKVINKTFRKIPIEEVSFDKLSVQAVSDVMCDSEVIIDYGHPDQTGLTMRTIETLGINKKLITNNKLVMEEPFYKTENIFVIGQQNDQELAEFLTSPYVPVSNEIYQSYAIENWVERLIQC</sequence>
<dbReference type="EMBL" id="JAUYVT010000006">
    <property type="protein sequence ID" value="MDP2564781.1"/>
    <property type="molecule type" value="Genomic_DNA"/>
</dbReference>
<dbReference type="RefSeq" id="WP_277053966.1">
    <property type="nucleotide sequence ID" value="NZ_CALSLX010000001.1"/>
</dbReference>
<name>A0ABT9FDC2_9GAMM</name>
<accession>A0ABT9FDC2</accession>
<evidence type="ECO:0000313" key="2">
    <source>
        <dbReference type="Proteomes" id="UP001177212"/>
    </source>
</evidence>
<protein>
    <recommendedName>
        <fullName evidence="3">Eps11J</fullName>
    </recommendedName>
</protein>
<evidence type="ECO:0008006" key="3">
    <source>
        <dbReference type="Google" id="ProtNLM"/>
    </source>
</evidence>
<gene>
    <name evidence="1" type="ORF">Q8W34_09050</name>
</gene>